<proteinExistence type="predicted"/>
<accession>A0A2I0AZK4</accession>
<dbReference type="EMBL" id="KZ451934">
    <property type="protein sequence ID" value="PKA60969.1"/>
    <property type="molecule type" value="Genomic_DNA"/>
</dbReference>
<dbReference type="AlphaFoldDB" id="A0A2I0AZK4"/>
<evidence type="ECO:0000313" key="1">
    <source>
        <dbReference type="EMBL" id="PKA60969.1"/>
    </source>
</evidence>
<sequence length="55" mass="6114">MLVAIWGFPSLNLTGKALTSFVREIAGPNAYHLMTSEGIQLPRTWSGDDLKKFYA</sequence>
<dbReference type="Proteomes" id="UP000236161">
    <property type="component" value="Unassembled WGS sequence"/>
</dbReference>
<organism evidence="1 2">
    <name type="scientific">Apostasia shenzhenica</name>
    <dbReference type="NCBI Taxonomy" id="1088818"/>
    <lineage>
        <taxon>Eukaryota</taxon>
        <taxon>Viridiplantae</taxon>
        <taxon>Streptophyta</taxon>
        <taxon>Embryophyta</taxon>
        <taxon>Tracheophyta</taxon>
        <taxon>Spermatophyta</taxon>
        <taxon>Magnoliopsida</taxon>
        <taxon>Liliopsida</taxon>
        <taxon>Asparagales</taxon>
        <taxon>Orchidaceae</taxon>
        <taxon>Apostasioideae</taxon>
        <taxon>Apostasia</taxon>
    </lineage>
</organism>
<protein>
    <submittedName>
        <fullName evidence="1">Uncharacterized protein</fullName>
    </submittedName>
</protein>
<name>A0A2I0AZK4_9ASPA</name>
<reference evidence="1 2" key="1">
    <citation type="journal article" date="2017" name="Nature">
        <title>The Apostasia genome and the evolution of orchids.</title>
        <authorList>
            <person name="Zhang G.Q."/>
            <person name="Liu K.W."/>
            <person name="Li Z."/>
            <person name="Lohaus R."/>
            <person name="Hsiao Y.Y."/>
            <person name="Niu S.C."/>
            <person name="Wang J.Y."/>
            <person name="Lin Y.C."/>
            <person name="Xu Q."/>
            <person name="Chen L.J."/>
            <person name="Yoshida K."/>
            <person name="Fujiwara S."/>
            <person name="Wang Z.W."/>
            <person name="Zhang Y.Q."/>
            <person name="Mitsuda N."/>
            <person name="Wang M."/>
            <person name="Liu G.H."/>
            <person name="Pecoraro L."/>
            <person name="Huang H.X."/>
            <person name="Xiao X.J."/>
            <person name="Lin M."/>
            <person name="Wu X.Y."/>
            <person name="Wu W.L."/>
            <person name="Chen Y.Y."/>
            <person name="Chang S.B."/>
            <person name="Sakamoto S."/>
            <person name="Ohme-Takagi M."/>
            <person name="Yagi M."/>
            <person name="Zeng S.J."/>
            <person name="Shen C.Y."/>
            <person name="Yeh C.M."/>
            <person name="Luo Y.B."/>
            <person name="Tsai W.C."/>
            <person name="Van de Peer Y."/>
            <person name="Liu Z.J."/>
        </authorList>
    </citation>
    <scope>NUCLEOTIDE SEQUENCE [LARGE SCALE GENOMIC DNA]</scope>
    <source>
        <strain evidence="2">cv. Shenzhen</strain>
        <tissue evidence="1">Stem</tissue>
    </source>
</reference>
<evidence type="ECO:0000313" key="2">
    <source>
        <dbReference type="Proteomes" id="UP000236161"/>
    </source>
</evidence>
<gene>
    <name evidence="1" type="ORF">AXF42_Ash019958</name>
</gene>
<keyword evidence="2" id="KW-1185">Reference proteome</keyword>